<reference evidence="6 7" key="1">
    <citation type="journal article" date="2021" name="ISME Commun">
        <title>Automated analysis of genomic sequences facilitates high-throughput and comprehensive description of bacteria.</title>
        <authorList>
            <person name="Hitch T.C.A."/>
        </authorList>
    </citation>
    <scope>NUCLEOTIDE SEQUENCE [LARGE SCALE GENOMIC DNA]</scope>
    <source>
        <strain evidence="6 7">Sanger_23</strain>
    </source>
</reference>
<evidence type="ECO:0000256" key="3">
    <source>
        <dbReference type="ARBA" id="ARBA00022729"/>
    </source>
</evidence>
<proteinExistence type="inferred from homology"/>
<dbReference type="InterPro" id="IPR028082">
    <property type="entry name" value="Peripla_BP_I"/>
</dbReference>
<organism evidence="6 7">
    <name type="scientific">Blautia ammoniilytica</name>
    <dbReference type="NCBI Taxonomy" id="2981782"/>
    <lineage>
        <taxon>Bacteria</taxon>
        <taxon>Bacillati</taxon>
        <taxon>Bacillota</taxon>
        <taxon>Clostridia</taxon>
        <taxon>Lachnospirales</taxon>
        <taxon>Lachnospiraceae</taxon>
        <taxon>Blautia</taxon>
    </lineage>
</organism>
<gene>
    <name evidence="6" type="ORF">OCV61_14765</name>
</gene>
<name>A0ABT2TX46_9FIRM</name>
<dbReference type="PANTHER" id="PTHR46847:SF1">
    <property type="entry name" value="D-ALLOSE-BINDING PERIPLASMIC PROTEIN-RELATED"/>
    <property type="match status" value="1"/>
</dbReference>
<dbReference type="Gene3D" id="3.40.50.2300">
    <property type="match status" value="2"/>
</dbReference>
<dbReference type="RefSeq" id="WP_158422458.1">
    <property type="nucleotide sequence ID" value="NZ_JAOQJL010000036.1"/>
</dbReference>
<comment type="subcellular location">
    <subcellularLocation>
        <location evidence="1">Cell envelope</location>
    </subcellularLocation>
</comment>
<protein>
    <submittedName>
        <fullName evidence="6">Sugar ABC transporter substrate-binding protein</fullName>
    </submittedName>
</protein>
<dbReference type="InterPro" id="IPR025997">
    <property type="entry name" value="SBP_2_dom"/>
</dbReference>
<evidence type="ECO:0000256" key="4">
    <source>
        <dbReference type="SAM" id="SignalP"/>
    </source>
</evidence>
<dbReference type="Pfam" id="PF13407">
    <property type="entry name" value="Peripla_BP_4"/>
    <property type="match status" value="1"/>
</dbReference>
<feature type="chain" id="PRO_5047254713" evidence="4">
    <location>
        <begin position="28"/>
        <end position="326"/>
    </location>
</feature>
<feature type="signal peptide" evidence="4">
    <location>
        <begin position="1"/>
        <end position="27"/>
    </location>
</feature>
<keyword evidence="3 4" id="KW-0732">Signal</keyword>
<feature type="domain" description="Periplasmic binding protein" evidence="5">
    <location>
        <begin position="37"/>
        <end position="302"/>
    </location>
</feature>
<evidence type="ECO:0000256" key="1">
    <source>
        <dbReference type="ARBA" id="ARBA00004196"/>
    </source>
</evidence>
<comment type="caution">
    <text evidence="6">The sequence shown here is derived from an EMBL/GenBank/DDBJ whole genome shotgun (WGS) entry which is preliminary data.</text>
</comment>
<evidence type="ECO:0000313" key="7">
    <source>
        <dbReference type="Proteomes" id="UP001652409"/>
    </source>
</evidence>
<evidence type="ECO:0000313" key="6">
    <source>
        <dbReference type="EMBL" id="MCU6766647.1"/>
    </source>
</evidence>
<dbReference type="EMBL" id="JAOQJL010000036">
    <property type="protein sequence ID" value="MCU6766647.1"/>
    <property type="molecule type" value="Genomic_DNA"/>
</dbReference>
<sequence>MKKRVFSALMAAALTASMVFGTVAASAEEKSNEDITIGISMCAIESQMWAEYQSTMHATCDEMGVKYTEVIAENDTQKQNQQIENLISGGADAIVIAPADGEAVVAAIKKCNEAGVPVVMANRAAGEGAEVVGTVTSDNEAMVQRELEYILEKAKKDGTKYKVIKLVGSLTDANAIARDNGFNAVADENPDVFDVVSEVATEWKGELALAGILSAFEENPDINMIFSPSDALLPSIISGLQQLDKYKKVGEEGHVTLVTFDGAKDAVDAIKEGYVDVVSVQDATNQAKLCIEAAVAAVKGEEVDSMTDPGFEVTADNVDELGFEGY</sequence>
<comment type="similarity">
    <text evidence="2">Belongs to the bacterial solute-binding protein 2 family.</text>
</comment>
<dbReference type="Proteomes" id="UP001652409">
    <property type="component" value="Unassembled WGS sequence"/>
</dbReference>
<evidence type="ECO:0000256" key="2">
    <source>
        <dbReference type="ARBA" id="ARBA00007639"/>
    </source>
</evidence>
<accession>A0ABT2TX46</accession>
<dbReference type="CDD" id="cd01536">
    <property type="entry name" value="PBP1_ABC_sugar_binding-like"/>
    <property type="match status" value="1"/>
</dbReference>
<dbReference type="SUPFAM" id="SSF53822">
    <property type="entry name" value="Periplasmic binding protein-like I"/>
    <property type="match status" value="1"/>
</dbReference>
<keyword evidence="7" id="KW-1185">Reference proteome</keyword>
<evidence type="ECO:0000259" key="5">
    <source>
        <dbReference type="Pfam" id="PF13407"/>
    </source>
</evidence>
<dbReference type="PANTHER" id="PTHR46847">
    <property type="entry name" value="D-ALLOSE-BINDING PERIPLASMIC PROTEIN-RELATED"/>
    <property type="match status" value="1"/>
</dbReference>